<accession>A0A8X6EXS8</accession>
<dbReference type="OrthoDB" id="7455129at2759"/>
<sequence>MSVQVINVKKRKLNELSCLFCDKTGDLVKNPKSQTFNSVQRAADRRKDNIIQKIKSDTDFIAHNCSWHRACIATYISEEKIRRRELALLRQENASISTSSTEANEAN</sequence>
<name>A0A8X6EXS8_TRICU</name>
<reference evidence="1" key="1">
    <citation type="submission" date="2020-07" db="EMBL/GenBank/DDBJ databases">
        <title>Multicomponent nature underlies the extraordinary mechanical properties of spider dragline silk.</title>
        <authorList>
            <person name="Kono N."/>
            <person name="Nakamura H."/>
            <person name="Mori M."/>
            <person name="Yoshida Y."/>
            <person name="Ohtoshi R."/>
            <person name="Malay A.D."/>
            <person name="Moran D.A.P."/>
            <person name="Tomita M."/>
            <person name="Numata K."/>
            <person name="Arakawa K."/>
        </authorList>
    </citation>
    <scope>NUCLEOTIDE SEQUENCE</scope>
</reference>
<gene>
    <name evidence="1" type="ORF">TNCT_706931</name>
</gene>
<organism evidence="1 2">
    <name type="scientific">Trichonephila clavata</name>
    <name type="common">Joro spider</name>
    <name type="synonym">Nephila clavata</name>
    <dbReference type="NCBI Taxonomy" id="2740835"/>
    <lineage>
        <taxon>Eukaryota</taxon>
        <taxon>Metazoa</taxon>
        <taxon>Ecdysozoa</taxon>
        <taxon>Arthropoda</taxon>
        <taxon>Chelicerata</taxon>
        <taxon>Arachnida</taxon>
        <taxon>Araneae</taxon>
        <taxon>Araneomorphae</taxon>
        <taxon>Entelegynae</taxon>
        <taxon>Araneoidea</taxon>
        <taxon>Nephilidae</taxon>
        <taxon>Trichonephila</taxon>
    </lineage>
</organism>
<dbReference type="EMBL" id="BMAO01020176">
    <property type="protein sequence ID" value="GFQ65455.1"/>
    <property type="molecule type" value="Genomic_DNA"/>
</dbReference>
<dbReference type="AlphaFoldDB" id="A0A8X6EXS8"/>
<protein>
    <submittedName>
        <fullName evidence="1">Uncharacterized protein</fullName>
    </submittedName>
</protein>
<evidence type="ECO:0000313" key="1">
    <source>
        <dbReference type="EMBL" id="GFQ65455.1"/>
    </source>
</evidence>
<keyword evidence="2" id="KW-1185">Reference proteome</keyword>
<proteinExistence type="predicted"/>
<evidence type="ECO:0000313" key="2">
    <source>
        <dbReference type="Proteomes" id="UP000887116"/>
    </source>
</evidence>
<dbReference type="Proteomes" id="UP000887116">
    <property type="component" value="Unassembled WGS sequence"/>
</dbReference>
<comment type="caution">
    <text evidence="1">The sequence shown here is derived from an EMBL/GenBank/DDBJ whole genome shotgun (WGS) entry which is preliminary data.</text>
</comment>